<keyword evidence="4" id="KW-1185">Reference proteome</keyword>
<accession>A0A9P1D099</accession>
<reference evidence="2" key="1">
    <citation type="submission" date="2022-10" db="EMBL/GenBank/DDBJ databases">
        <authorList>
            <person name="Chen Y."/>
            <person name="Dougan E. K."/>
            <person name="Chan C."/>
            <person name="Rhodes N."/>
            <person name="Thang M."/>
        </authorList>
    </citation>
    <scope>NUCLEOTIDE SEQUENCE</scope>
</reference>
<dbReference type="OrthoDB" id="447242at2759"/>
<evidence type="ECO:0000313" key="2">
    <source>
        <dbReference type="EMBL" id="CAI4001459.1"/>
    </source>
</evidence>
<sequence>MAWLAEADPGGSWSESTEFRRSQDLGEVGAKALCLDRGKPRRPNLWMAGRAGAVVGARRRARSRARAGRGYDRTRPPVYLSQQRVGSHPERFQALAPVTVSAFLEGYGYETRADTDMWLVRPGVSATPMLSFDVSGHEERGGHTWYQLKVCLEVSAAPLRWTSERRLSTLREELHDRVKDVLGQNYAAHFSKTPFALKGGLPGTTARLTAWFGALAKVVNKGEAPPSLVALLLQFLEAPDPPDPEPEEDVAKIYMEKEENSSSKEPVPRKDVPDVPEVLEASKPPDESELAEIEISLSE</sequence>
<feature type="compositionally biased region" description="Basic and acidic residues" evidence="1">
    <location>
        <begin position="254"/>
        <end position="273"/>
    </location>
</feature>
<protein>
    <submittedName>
        <fullName evidence="2">Uncharacterized protein</fullName>
    </submittedName>
</protein>
<dbReference type="AlphaFoldDB" id="A0A9P1D099"/>
<proteinExistence type="predicted"/>
<dbReference type="Proteomes" id="UP001152797">
    <property type="component" value="Unassembled WGS sequence"/>
</dbReference>
<feature type="region of interest" description="Disordered" evidence="1">
    <location>
        <begin position="254"/>
        <end position="299"/>
    </location>
</feature>
<reference evidence="3" key="2">
    <citation type="submission" date="2024-04" db="EMBL/GenBank/DDBJ databases">
        <authorList>
            <person name="Chen Y."/>
            <person name="Shah S."/>
            <person name="Dougan E. K."/>
            <person name="Thang M."/>
            <person name="Chan C."/>
        </authorList>
    </citation>
    <scope>NUCLEOTIDE SEQUENCE [LARGE SCALE GENOMIC DNA]</scope>
</reference>
<comment type="caution">
    <text evidence="2">The sequence shown here is derived from an EMBL/GenBank/DDBJ whole genome shotgun (WGS) entry which is preliminary data.</text>
</comment>
<dbReference type="EMBL" id="CAMXCT010002942">
    <property type="protein sequence ID" value="CAI4001459.1"/>
    <property type="molecule type" value="Genomic_DNA"/>
</dbReference>
<evidence type="ECO:0000256" key="1">
    <source>
        <dbReference type="SAM" id="MobiDB-lite"/>
    </source>
</evidence>
<evidence type="ECO:0000313" key="4">
    <source>
        <dbReference type="Proteomes" id="UP001152797"/>
    </source>
</evidence>
<evidence type="ECO:0000313" key="3">
    <source>
        <dbReference type="EMBL" id="CAL1154834.1"/>
    </source>
</evidence>
<organism evidence="2">
    <name type="scientific">Cladocopium goreaui</name>
    <dbReference type="NCBI Taxonomy" id="2562237"/>
    <lineage>
        <taxon>Eukaryota</taxon>
        <taxon>Sar</taxon>
        <taxon>Alveolata</taxon>
        <taxon>Dinophyceae</taxon>
        <taxon>Suessiales</taxon>
        <taxon>Symbiodiniaceae</taxon>
        <taxon>Cladocopium</taxon>
    </lineage>
</organism>
<gene>
    <name evidence="2" type="ORF">C1SCF055_LOCUS27506</name>
</gene>
<dbReference type="EMBL" id="CAMXCT020002942">
    <property type="protein sequence ID" value="CAL1154834.1"/>
    <property type="molecule type" value="Genomic_DNA"/>
</dbReference>
<dbReference type="EMBL" id="CAMXCT030002942">
    <property type="protein sequence ID" value="CAL4788771.1"/>
    <property type="molecule type" value="Genomic_DNA"/>
</dbReference>
<name>A0A9P1D099_9DINO</name>